<dbReference type="PROSITE" id="PS51192">
    <property type="entry name" value="HELICASE_ATP_BIND_1"/>
    <property type="match status" value="1"/>
</dbReference>
<gene>
    <name evidence="8" type="ORF">ABE41_011600</name>
</gene>
<evidence type="ECO:0000256" key="4">
    <source>
        <dbReference type="ARBA" id="ARBA00022840"/>
    </source>
</evidence>
<dbReference type="Proteomes" id="UP000077412">
    <property type="component" value="Chromosome"/>
</dbReference>
<feature type="compositionally biased region" description="Basic and acidic residues" evidence="5">
    <location>
        <begin position="397"/>
        <end position="410"/>
    </location>
</feature>
<feature type="domain" description="Helicase C-terminal" evidence="7">
    <location>
        <begin position="228"/>
        <end position="384"/>
    </location>
</feature>
<dbReference type="SMART" id="SM00490">
    <property type="entry name" value="HELICc"/>
    <property type="match status" value="1"/>
</dbReference>
<keyword evidence="3" id="KW-0347">Helicase</keyword>
<dbReference type="STRING" id="255247.ABE41_011600"/>
<proteinExistence type="predicted"/>
<feature type="domain" description="Helicase ATP-binding" evidence="6">
    <location>
        <begin position="32"/>
        <end position="202"/>
    </location>
</feature>
<dbReference type="CDD" id="cd00268">
    <property type="entry name" value="DEADc"/>
    <property type="match status" value="1"/>
</dbReference>
<dbReference type="PANTHER" id="PTHR47963">
    <property type="entry name" value="DEAD-BOX ATP-DEPENDENT RNA HELICASE 47, MITOCHONDRIAL"/>
    <property type="match status" value="1"/>
</dbReference>
<keyword evidence="4" id="KW-0067">ATP-binding</keyword>
<evidence type="ECO:0000259" key="6">
    <source>
        <dbReference type="PROSITE" id="PS51192"/>
    </source>
</evidence>
<keyword evidence="1" id="KW-0547">Nucleotide-binding</keyword>
<dbReference type="Pfam" id="PF00271">
    <property type="entry name" value="Helicase_C"/>
    <property type="match status" value="1"/>
</dbReference>
<dbReference type="GO" id="GO:0033592">
    <property type="term" value="F:RNA strand annealing activity"/>
    <property type="evidence" value="ECO:0007669"/>
    <property type="project" value="TreeGrafter"/>
</dbReference>
<dbReference type="PROSITE" id="PS51194">
    <property type="entry name" value="HELICASE_CTER"/>
    <property type="match status" value="1"/>
</dbReference>
<evidence type="ECO:0000256" key="2">
    <source>
        <dbReference type="ARBA" id="ARBA00022801"/>
    </source>
</evidence>
<evidence type="ECO:0000256" key="5">
    <source>
        <dbReference type="SAM" id="MobiDB-lite"/>
    </source>
</evidence>
<dbReference type="GO" id="GO:0005524">
    <property type="term" value="F:ATP binding"/>
    <property type="evidence" value="ECO:0007669"/>
    <property type="project" value="UniProtKB-KW"/>
</dbReference>
<dbReference type="GO" id="GO:0005829">
    <property type="term" value="C:cytosol"/>
    <property type="evidence" value="ECO:0007669"/>
    <property type="project" value="TreeGrafter"/>
</dbReference>
<keyword evidence="9" id="KW-1185">Reference proteome</keyword>
<dbReference type="InterPro" id="IPR001650">
    <property type="entry name" value="Helicase_C-like"/>
</dbReference>
<dbReference type="InterPro" id="IPR014001">
    <property type="entry name" value="Helicase_ATP-bd"/>
</dbReference>
<dbReference type="Gene3D" id="3.40.50.300">
    <property type="entry name" value="P-loop containing nucleotide triphosphate hydrolases"/>
    <property type="match status" value="2"/>
</dbReference>
<dbReference type="GO" id="GO:0016787">
    <property type="term" value="F:hydrolase activity"/>
    <property type="evidence" value="ECO:0007669"/>
    <property type="project" value="UniProtKB-KW"/>
</dbReference>
<dbReference type="AlphaFoldDB" id="A0A1B1Z5G1"/>
<dbReference type="PANTHER" id="PTHR47963:SF7">
    <property type="entry name" value="ATP-DEPENDENT RNA HELICASE YFML-RELATED"/>
    <property type="match status" value="1"/>
</dbReference>
<dbReference type="InterPro" id="IPR050547">
    <property type="entry name" value="DEAD_box_RNA_helicases"/>
</dbReference>
<accession>A0A1B1Z5G1</accession>
<dbReference type="GO" id="GO:0003724">
    <property type="term" value="F:RNA helicase activity"/>
    <property type="evidence" value="ECO:0007669"/>
    <property type="project" value="TreeGrafter"/>
</dbReference>
<evidence type="ECO:0000256" key="3">
    <source>
        <dbReference type="ARBA" id="ARBA00022806"/>
    </source>
</evidence>
<keyword evidence="2" id="KW-0378">Hydrolase</keyword>
<dbReference type="EMBL" id="CP016761">
    <property type="protein sequence ID" value="ANX12654.1"/>
    <property type="molecule type" value="Genomic_DNA"/>
</dbReference>
<evidence type="ECO:0000313" key="8">
    <source>
        <dbReference type="EMBL" id="ANX12654.1"/>
    </source>
</evidence>
<feature type="compositionally biased region" description="Polar residues" evidence="5">
    <location>
        <begin position="378"/>
        <end position="388"/>
    </location>
</feature>
<dbReference type="CDD" id="cd18787">
    <property type="entry name" value="SF2_C_DEAD"/>
    <property type="match status" value="1"/>
</dbReference>
<dbReference type="KEGG" id="far:ABE41_011600"/>
<evidence type="ECO:0000313" key="9">
    <source>
        <dbReference type="Proteomes" id="UP000077412"/>
    </source>
</evidence>
<reference evidence="8 9" key="1">
    <citation type="submission" date="2016-08" db="EMBL/GenBank/DDBJ databases">
        <title>Complete genome sequence of Fictibacillus arsenicus G25-54, a strain with toxicity to nematodes and a potential arsenic-resistance activity.</title>
        <authorList>
            <person name="Zheng Z."/>
        </authorList>
    </citation>
    <scope>NUCLEOTIDE SEQUENCE [LARGE SCALE GENOMIC DNA]</scope>
    <source>
        <strain evidence="8 9">G25-54</strain>
    </source>
</reference>
<dbReference type="GO" id="GO:0005840">
    <property type="term" value="C:ribosome"/>
    <property type="evidence" value="ECO:0007669"/>
    <property type="project" value="TreeGrafter"/>
</dbReference>
<dbReference type="SUPFAM" id="SSF52540">
    <property type="entry name" value="P-loop containing nucleoside triphosphate hydrolases"/>
    <property type="match status" value="1"/>
</dbReference>
<dbReference type="InterPro" id="IPR044742">
    <property type="entry name" value="DEAD/DEAH_RhlB"/>
</dbReference>
<dbReference type="Pfam" id="PF00270">
    <property type="entry name" value="DEAD"/>
    <property type="match status" value="1"/>
</dbReference>
<dbReference type="SMART" id="SM00487">
    <property type="entry name" value="DEXDc"/>
    <property type="match status" value="1"/>
</dbReference>
<dbReference type="GO" id="GO:0009409">
    <property type="term" value="P:response to cold"/>
    <property type="evidence" value="ECO:0007669"/>
    <property type="project" value="TreeGrafter"/>
</dbReference>
<evidence type="ECO:0000256" key="1">
    <source>
        <dbReference type="ARBA" id="ARBA00022741"/>
    </source>
</evidence>
<name>A0A1B1Z5G1_9BACL</name>
<organism evidence="8 9">
    <name type="scientific">Fictibacillus arsenicus</name>
    <dbReference type="NCBI Taxonomy" id="255247"/>
    <lineage>
        <taxon>Bacteria</taxon>
        <taxon>Bacillati</taxon>
        <taxon>Bacillota</taxon>
        <taxon>Bacilli</taxon>
        <taxon>Bacillales</taxon>
        <taxon>Fictibacillaceae</taxon>
        <taxon>Fictibacillus</taxon>
    </lineage>
</organism>
<feature type="region of interest" description="Disordered" evidence="5">
    <location>
        <begin position="378"/>
        <end position="410"/>
    </location>
</feature>
<dbReference type="InterPro" id="IPR027417">
    <property type="entry name" value="P-loop_NTPase"/>
</dbReference>
<evidence type="ECO:0000259" key="7">
    <source>
        <dbReference type="PROSITE" id="PS51194"/>
    </source>
</evidence>
<sequence length="410" mass="46001">MTQLIHSFPEFIQNAWNKSGFTSLTDIQERAIPNLLENKDIVIESPTGTGKTLAYALPALAKLDPETKNVQVVFLAPTRELAMQIYEVCQKFTENSGLSGASLIGGANMQRQLDKLKKKPQYIVGTPGRVKELIQNKKLKVHEVKTIVIDEADHIIEAGFNGDVEQVIGATLKDRQLVFVSATINKKTEDWSNKLAVEPSIIKVEKQETANQVTHSFMVSEYRDKVDNLRKLIRHTPGIKAIVFINSSMKMDEFASKLEYKKIKLGVLAGNSTKQERQKVLNDFKRGKIPVLLTTDVATRGLDIPDVTHVVHLELPEDVKQYVHRSGRTGRMGKEGMVVSLVTKAELSSVKKWTANIDVPLQKQLLERGNVVIEDIQKNTFKKQSPQKNGVPANKKPFSDKKKRDSKDSR</sequence>
<dbReference type="InterPro" id="IPR011545">
    <property type="entry name" value="DEAD/DEAH_box_helicase_dom"/>
</dbReference>
<protein>
    <recommendedName>
        <fullName evidence="10">RNA helicase</fullName>
    </recommendedName>
</protein>
<evidence type="ECO:0008006" key="10">
    <source>
        <dbReference type="Google" id="ProtNLM"/>
    </source>
</evidence>
<dbReference type="OrthoDB" id="9805696at2"/>